<keyword evidence="2" id="KW-0862">Zinc</keyword>
<dbReference type="KEGG" id="ppsc:EHS13_16705"/>
<accession>A0A6B8RLK6</accession>
<dbReference type="GO" id="GO:0008270">
    <property type="term" value="F:zinc ion binding"/>
    <property type="evidence" value="ECO:0007669"/>
    <property type="project" value="InterPro"/>
</dbReference>
<dbReference type="Proteomes" id="UP000426246">
    <property type="component" value="Chromosome"/>
</dbReference>
<gene>
    <name evidence="4" type="ORF">EHS13_16705</name>
</gene>
<sequence length="167" mass="19006">MELDRYFLEMALEEAKIVFEEGTIPIGAVLVSPDGKLLSRGRNRVFTAHDPSWHAEIDVIRQSGFELMKPEYKNQCTLYSTVEPCPMCSGAIILADIKRVVWALSDDYLGALRIMKQGKHFRHKYDKVQTTAMPYKDLAIMAQELHKAWDENRGVSYAVSNVPLDTN</sequence>
<dbReference type="InterPro" id="IPR016193">
    <property type="entry name" value="Cytidine_deaminase-like"/>
</dbReference>
<dbReference type="RefSeq" id="WP_155701442.1">
    <property type="nucleotide sequence ID" value="NZ_CP034235.1"/>
</dbReference>
<evidence type="ECO:0000259" key="3">
    <source>
        <dbReference type="PROSITE" id="PS51747"/>
    </source>
</evidence>
<dbReference type="PROSITE" id="PS51747">
    <property type="entry name" value="CYT_DCMP_DEAMINASES_2"/>
    <property type="match status" value="1"/>
</dbReference>
<dbReference type="PANTHER" id="PTHR11079">
    <property type="entry name" value="CYTOSINE DEAMINASE FAMILY MEMBER"/>
    <property type="match status" value="1"/>
</dbReference>
<evidence type="ECO:0000256" key="2">
    <source>
        <dbReference type="ARBA" id="ARBA00022833"/>
    </source>
</evidence>
<evidence type="ECO:0000256" key="1">
    <source>
        <dbReference type="ARBA" id="ARBA00022723"/>
    </source>
</evidence>
<dbReference type="SUPFAM" id="SSF53927">
    <property type="entry name" value="Cytidine deaminase-like"/>
    <property type="match status" value="1"/>
</dbReference>
<evidence type="ECO:0000313" key="4">
    <source>
        <dbReference type="EMBL" id="QGQ96405.1"/>
    </source>
</evidence>
<dbReference type="PROSITE" id="PS00903">
    <property type="entry name" value="CYT_DCMP_DEAMINASES_1"/>
    <property type="match status" value="1"/>
</dbReference>
<dbReference type="OrthoDB" id="9802676at2"/>
<dbReference type="CDD" id="cd01285">
    <property type="entry name" value="nucleoside_deaminase"/>
    <property type="match status" value="1"/>
</dbReference>
<dbReference type="GO" id="GO:0016787">
    <property type="term" value="F:hydrolase activity"/>
    <property type="evidence" value="ECO:0007669"/>
    <property type="project" value="InterPro"/>
</dbReference>
<name>A0A6B8RLK6_9BACL</name>
<dbReference type="Gene3D" id="3.40.140.10">
    <property type="entry name" value="Cytidine Deaminase, domain 2"/>
    <property type="match status" value="1"/>
</dbReference>
<dbReference type="AlphaFoldDB" id="A0A6B8RLK6"/>
<dbReference type="InterPro" id="IPR002125">
    <property type="entry name" value="CMP_dCMP_dom"/>
</dbReference>
<organism evidence="4 5">
    <name type="scientific">Paenibacillus psychroresistens</name>
    <dbReference type="NCBI Taxonomy" id="1778678"/>
    <lineage>
        <taxon>Bacteria</taxon>
        <taxon>Bacillati</taxon>
        <taxon>Bacillota</taxon>
        <taxon>Bacilli</taxon>
        <taxon>Bacillales</taxon>
        <taxon>Paenibacillaceae</taxon>
        <taxon>Paenibacillus</taxon>
    </lineage>
</organism>
<protein>
    <submittedName>
        <fullName evidence="4">Nucleoside deaminase</fullName>
    </submittedName>
</protein>
<reference evidence="5" key="1">
    <citation type="submission" date="2018-11" db="EMBL/GenBank/DDBJ databases">
        <title>Complete genome sequence of Paenibacillus sp. ML311-T8.</title>
        <authorList>
            <person name="Nam Y.-D."/>
            <person name="Kang J."/>
            <person name="Chung W.-H."/>
            <person name="Park Y.S."/>
        </authorList>
    </citation>
    <scope>NUCLEOTIDE SEQUENCE [LARGE SCALE GENOMIC DNA]</scope>
    <source>
        <strain evidence="5">ML311-T8</strain>
    </source>
</reference>
<dbReference type="PANTHER" id="PTHR11079:SF179">
    <property type="entry name" value="TRNA(ADENINE(34)) DEAMINASE, CHLOROPLASTIC"/>
    <property type="match status" value="1"/>
</dbReference>
<dbReference type="InterPro" id="IPR016192">
    <property type="entry name" value="APOBEC/CMP_deaminase_Zn-bd"/>
</dbReference>
<keyword evidence="1" id="KW-0479">Metal-binding</keyword>
<dbReference type="Pfam" id="PF00383">
    <property type="entry name" value="dCMP_cyt_deam_1"/>
    <property type="match status" value="1"/>
</dbReference>
<proteinExistence type="predicted"/>
<keyword evidence="5" id="KW-1185">Reference proteome</keyword>
<dbReference type="EMBL" id="CP034235">
    <property type="protein sequence ID" value="QGQ96405.1"/>
    <property type="molecule type" value="Genomic_DNA"/>
</dbReference>
<feature type="domain" description="CMP/dCMP-type deaminase" evidence="3">
    <location>
        <begin position="2"/>
        <end position="115"/>
    </location>
</feature>
<evidence type="ECO:0000313" key="5">
    <source>
        <dbReference type="Proteomes" id="UP000426246"/>
    </source>
</evidence>